<feature type="region of interest" description="Disordered" evidence="9">
    <location>
        <begin position="1"/>
        <end position="21"/>
    </location>
</feature>
<evidence type="ECO:0000313" key="13">
    <source>
        <dbReference type="Proteomes" id="UP000000442"/>
    </source>
</evidence>
<feature type="compositionally biased region" description="Basic and acidic residues" evidence="9">
    <location>
        <begin position="582"/>
        <end position="597"/>
    </location>
</feature>
<organism evidence="12 13">
    <name type="scientific">Desulforapulum autotrophicum (strain ATCC 43914 / DSM 3382 / VKM B-1955 / HRM2)</name>
    <name type="common">Desulfobacterium autotrophicum</name>
    <dbReference type="NCBI Taxonomy" id="177437"/>
    <lineage>
        <taxon>Bacteria</taxon>
        <taxon>Pseudomonadati</taxon>
        <taxon>Thermodesulfobacteriota</taxon>
        <taxon>Desulfobacteria</taxon>
        <taxon>Desulfobacterales</taxon>
        <taxon>Desulfobacteraceae</taxon>
        <taxon>Desulforapulum</taxon>
    </lineage>
</organism>
<evidence type="ECO:0000313" key="12">
    <source>
        <dbReference type="EMBL" id="ACN16871.1"/>
    </source>
</evidence>
<dbReference type="eggNOG" id="COG4191">
    <property type="taxonomic scope" value="Bacteria"/>
</dbReference>
<keyword evidence="5" id="KW-0547">Nucleotide-binding</keyword>
<dbReference type="InterPro" id="IPR005467">
    <property type="entry name" value="His_kinase_dom"/>
</dbReference>
<evidence type="ECO:0000259" key="11">
    <source>
        <dbReference type="PROSITE" id="PS50109"/>
    </source>
</evidence>
<comment type="catalytic activity">
    <reaction evidence="1">
        <text>ATP + protein L-histidine = ADP + protein N-phospho-L-histidine.</text>
        <dbReference type="EC" id="2.7.13.3"/>
    </reaction>
</comment>
<dbReference type="InterPro" id="IPR036890">
    <property type="entry name" value="HATPase_C_sf"/>
</dbReference>
<feature type="region of interest" description="Disordered" evidence="9">
    <location>
        <begin position="577"/>
        <end position="597"/>
    </location>
</feature>
<dbReference type="PANTHER" id="PTHR43065:SF46">
    <property type="entry name" value="C4-DICARBOXYLATE TRANSPORT SENSOR PROTEIN DCTB"/>
    <property type="match status" value="1"/>
</dbReference>
<keyword evidence="8" id="KW-0902">Two-component regulatory system</keyword>
<evidence type="ECO:0000256" key="7">
    <source>
        <dbReference type="ARBA" id="ARBA00022840"/>
    </source>
</evidence>
<evidence type="ECO:0000256" key="10">
    <source>
        <dbReference type="SAM" id="Phobius"/>
    </source>
</evidence>
<accession>C0QAT8</accession>
<dbReference type="InterPro" id="IPR036097">
    <property type="entry name" value="HisK_dim/P_sf"/>
</dbReference>
<dbReference type="Gene3D" id="1.10.287.130">
    <property type="match status" value="1"/>
</dbReference>
<keyword evidence="13" id="KW-1185">Reference proteome</keyword>
<dbReference type="AlphaFoldDB" id="C0QAT8"/>
<dbReference type="STRING" id="177437.HRM2_38130"/>
<dbReference type="PROSITE" id="PS50109">
    <property type="entry name" value="HIS_KIN"/>
    <property type="match status" value="1"/>
</dbReference>
<dbReference type="SUPFAM" id="SSF47384">
    <property type="entry name" value="Homodimeric domain of signal transducing histidine kinase"/>
    <property type="match status" value="1"/>
</dbReference>
<keyword evidence="6 12" id="KW-0418">Kinase</keyword>
<reference evidence="12 13" key="1">
    <citation type="journal article" date="2009" name="Environ. Microbiol.">
        <title>Genome sequence of Desulfobacterium autotrophicum HRM2, a marine sulfate reducer oxidizing organic carbon completely to carbon dioxide.</title>
        <authorList>
            <person name="Strittmatter A.W."/>
            <person name="Liesegang H."/>
            <person name="Rabus R."/>
            <person name="Decker I."/>
            <person name="Amann J."/>
            <person name="Andres S."/>
            <person name="Henne A."/>
            <person name="Fricke W.F."/>
            <person name="Martinez-Arias R."/>
            <person name="Bartels D."/>
            <person name="Goesmann A."/>
            <person name="Krause L."/>
            <person name="Puehler A."/>
            <person name="Klenk H.P."/>
            <person name="Richter M."/>
            <person name="Schuler M."/>
            <person name="Gloeckner F.O."/>
            <person name="Meyerdierks A."/>
            <person name="Gottschalk G."/>
            <person name="Amann R."/>
        </authorList>
    </citation>
    <scope>NUCLEOTIDE SEQUENCE [LARGE SCALE GENOMIC DNA]</scope>
    <source>
        <strain evidence="13">ATCC 43914 / DSM 3382 / HRM2</strain>
    </source>
</reference>
<proteinExistence type="predicted"/>
<dbReference type="HOGENOM" id="CLU_023166_1_0_7"/>
<dbReference type="GO" id="GO:0005524">
    <property type="term" value="F:ATP binding"/>
    <property type="evidence" value="ECO:0007669"/>
    <property type="project" value="UniProtKB-KW"/>
</dbReference>
<dbReference type="CDD" id="cd00082">
    <property type="entry name" value="HisKA"/>
    <property type="match status" value="1"/>
</dbReference>
<dbReference type="InterPro" id="IPR004358">
    <property type="entry name" value="Sig_transdc_His_kin-like_C"/>
</dbReference>
<evidence type="ECO:0000256" key="2">
    <source>
        <dbReference type="ARBA" id="ARBA00012438"/>
    </source>
</evidence>
<protein>
    <recommendedName>
        <fullName evidence="2">histidine kinase</fullName>
        <ecNumber evidence="2">2.7.13.3</ecNumber>
    </recommendedName>
</protein>
<dbReference type="PANTHER" id="PTHR43065">
    <property type="entry name" value="SENSOR HISTIDINE KINASE"/>
    <property type="match status" value="1"/>
</dbReference>
<dbReference type="GO" id="GO:0000155">
    <property type="term" value="F:phosphorelay sensor kinase activity"/>
    <property type="evidence" value="ECO:0007669"/>
    <property type="project" value="InterPro"/>
</dbReference>
<evidence type="ECO:0000256" key="6">
    <source>
        <dbReference type="ARBA" id="ARBA00022777"/>
    </source>
</evidence>
<evidence type="ECO:0000256" key="1">
    <source>
        <dbReference type="ARBA" id="ARBA00000085"/>
    </source>
</evidence>
<dbReference type="EC" id="2.7.13.3" evidence="2"/>
<dbReference type="Pfam" id="PF00512">
    <property type="entry name" value="HisKA"/>
    <property type="match status" value="1"/>
</dbReference>
<dbReference type="PRINTS" id="PR00344">
    <property type="entry name" value="BCTRLSENSOR"/>
</dbReference>
<sequence>MAPTRPGNKQPTAIKPPRDAGVNPGISEELLKTRAYFNRLKIRLGLGVLACFIIPHVLLSVYFHCQFTTALKKTGKINIEALAKSQRNIVDLFLREREMNLRNLFYSREFTPDPTDQKMLYFLQTLNHFSDAFVDVGFLNHLGVQTGYAGPFPALLNKNYRKEAWFSTLLAQEKDYVITNVYLGFRNKPHFTIAVKLTINNRVCIMRSTLDPDKFYMFLRSIGKVSEVETTLVNQAGTYQLVDPLKANVLERSTYLPPRDVPTGIYEIKDENGVMLTAHAWLTEAPWALIISQPLKIIHAQMYKTRNAMIINLSIITIFLALVIWITASRLMNRAQRIAEESIQLQTQLIHASKLASVGELATGVAHEINNPLAIITSTVGVVRDMLNPEFNLDSSPGAIVKELKTIESAAFRASRITRQLLDFGRKNEPKKEMHNINNILETVRHGLTKHRFDLADIKIETNYAQNLPDIKIDADQISQVFLNLLNNAEDAIKDKGTITISTDFDNEFVRVMIQDTGEGMPLERIKEIFNPFYTTKEAGKGTGLGLSISLGIINAMKGTIEVQSLPGKGSLFTISLPADTTKSDPKTNNHDRGEKR</sequence>
<dbReference type="KEGG" id="dat:HRM2_38130"/>
<feature type="transmembrane region" description="Helical" evidence="10">
    <location>
        <begin position="44"/>
        <end position="63"/>
    </location>
</feature>
<dbReference type="RefSeq" id="WP_015905617.1">
    <property type="nucleotide sequence ID" value="NC_012108.1"/>
</dbReference>
<name>C0QAT8_DESAH</name>
<dbReference type="Proteomes" id="UP000000442">
    <property type="component" value="Chromosome"/>
</dbReference>
<evidence type="ECO:0000256" key="4">
    <source>
        <dbReference type="ARBA" id="ARBA00022679"/>
    </source>
</evidence>
<dbReference type="InterPro" id="IPR003594">
    <property type="entry name" value="HATPase_dom"/>
</dbReference>
<keyword evidence="3" id="KW-0597">Phosphoprotein</keyword>
<evidence type="ECO:0000256" key="8">
    <source>
        <dbReference type="ARBA" id="ARBA00023012"/>
    </source>
</evidence>
<keyword evidence="10" id="KW-0472">Membrane</keyword>
<dbReference type="SUPFAM" id="SSF55874">
    <property type="entry name" value="ATPase domain of HSP90 chaperone/DNA topoisomerase II/histidine kinase"/>
    <property type="match status" value="1"/>
</dbReference>
<keyword evidence="4" id="KW-0808">Transferase</keyword>
<keyword evidence="10" id="KW-1133">Transmembrane helix</keyword>
<dbReference type="InterPro" id="IPR003661">
    <property type="entry name" value="HisK_dim/P_dom"/>
</dbReference>
<dbReference type="SMART" id="SM00388">
    <property type="entry name" value="HisKA"/>
    <property type="match status" value="1"/>
</dbReference>
<dbReference type="EMBL" id="CP001087">
    <property type="protein sequence ID" value="ACN16871.1"/>
    <property type="molecule type" value="Genomic_DNA"/>
</dbReference>
<evidence type="ECO:0000256" key="5">
    <source>
        <dbReference type="ARBA" id="ARBA00022741"/>
    </source>
</evidence>
<dbReference type="Pfam" id="PF02518">
    <property type="entry name" value="HATPase_c"/>
    <property type="match status" value="1"/>
</dbReference>
<keyword evidence="7" id="KW-0067">ATP-binding</keyword>
<dbReference type="SMART" id="SM00387">
    <property type="entry name" value="HATPase_c"/>
    <property type="match status" value="1"/>
</dbReference>
<feature type="domain" description="Histidine kinase" evidence="11">
    <location>
        <begin position="364"/>
        <end position="581"/>
    </location>
</feature>
<dbReference type="Gene3D" id="3.30.565.10">
    <property type="entry name" value="Histidine kinase-like ATPase, C-terminal domain"/>
    <property type="match status" value="1"/>
</dbReference>
<keyword evidence="10" id="KW-0812">Transmembrane</keyword>
<feature type="transmembrane region" description="Helical" evidence="10">
    <location>
        <begin position="309"/>
        <end position="328"/>
    </location>
</feature>
<gene>
    <name evidence="12" type="ordered locus">HRM2_38130</name>
</gene>
<evidence type="ECO:0000256" key="9">
    <source>
        <dbReference type="SAM" id="MobiDB-lite"/>
    </source>
</evidence>
<evidence type="ECO:0000256" key="3">
    <source>
        <dbReference type="ARBA" id="ARBA00022553"/>
    </source>
</evidence>